<evidence type="ECO:0000256" key="3">
    <source>
        <dbReference type="ARBA" id="ARBA00001946"/>
    </source>
</evidence>
<evidence type="ECO:0000256" key="2">
    <source>
        <dbReference type="ARBA" id="ARBA00000937"/>
    </source>
</evidence>
<evidence type="ECO:0000256" key="10">
    <source>
        <dbReference type="RuleBase" id="RU004013"/>
    </source>
</evidence>
<evidence type="ECO:0000256" key="4">
    <source>
        <dbReference type="ARBA" id="ARBA00008142"/>
    </source>
</evidence>
<dbReference type="GO" id="GO:0006183">
    <property type="term" value="P:GTP biosynthetic process"/>
    <property type="evidence" value="ECO:0007669"/>
    <property type="project" value="InterPro"/>
</dbReference>
<dbReference type="AlphaFoldDB" id="A0A426ZSC3"/>
<evidence type="ECO:0000256" key="1">
    <source>
        <dbReference type="ARBA" id="ARBA00000082"/>
    </source>
</evidence>
<dbReference type="GO" id="GO:0006228">
    <property type="term" value="P:UTP biosynthetic process"/>
    <property type="evidence" value="ECO:0007669"/>
    <property type="project" value="InterPro"/>
</dbReference>
<feature type="binding site" evidence="9">
    <location>
        <position position="113"/>
    </location>
    <ligand>
        <name>ATP</name>
        <dbReference type="ChEBI" id="CHEBI:30616"/>
    </ligand>
</feature>
<keyword evidence="5 10" id="KW-0808">Transferase</keyword>
<proteinExistence type="inferred from homology"/>
<reference evidence="12 13" key="1">
    <citation type="journal article" date="2014" name="Agronomy (Basel)">
        <title>A Draft Genome Sequence for Ensete ventricosum, the Drought-Tolerant Tree Against Hunger.</title>
        <authorList>
            <person name="Harrison J."/>
            <person name="Moore K.A."/>
            <person name="Paszkiewicz K."/>
            <person name="Jones T."/>
            <person name="Grant M."/>
            <person name="Ambacheew D."/>
            <person name="Muzemil S."/>
            <person name="Studholme D.J."/>
        </authorList>
    </citation>
    <scope>NUCLEOTIDE SEQUENCE [LARGE SCALE GENOMIC DNA]</scope>
</reference>
<dbReference type="InterPro" id="IPR001564">
    <property type="entry name" value="Nucleoside_diP_kinase"/>
</dbReference>
<dbReference type="GO" id="GO:0005524">
    <property type="term" value="F:ATP binding"/>
    <property type="evidence" value="ECO:0007669"/>
    <property type="project" value="UniProtKB-KW"/>
</dbReference>
<dbReference type="SUPFAM" id="SSF54919">
    <property type="entry name" value="Nucleoside diphosphate kinase, NDK"/>
    <property type="match status" value="1"/>
</dbReference>
<dbReference type="SMART" id="SM00562">
    <property type="entry name" value="NDK"/>
    <property type="match status" value="1"/>
</dbReference>
<comment type="cofactor">
    <cofactor evidence="3">
        <name>Mg(2+)</name>
        <dbReference type="ChEBI" id="CHEBI:18420"/>
    </cofactor>
</comment>
<evidence type="ECO:0000256" key="7">
    <source>
        <dbReference type="ARBA" id="ARBA00022777"/>
    </source>
</evidence>
<dbReference type="Pfam" id="PF00334">
    <property type="entry name" value="NDK"/>
    <property type="match status" value="2"/>
</dbReference>
<comment type="catalytic activity">
    <reaction evidence="2">
        <text>a ribonucleoside 5'-diphosphate + ATP = a ribonucleoside 5'-triphosphate + ADP</text>
        <dbReference type="Rhea" id="RHEA:18113"/>
        <dbReference type="ChEBI" id="CHEBI:30616"/>
        <dbReference type="ChEBI" id="CHEBI:57930"/>
        <dbReference type="ChEBI" id="CHEBI:61557"/>
        <dbReference type="ChEBI" id="CHEBI:456216"/>
        <dbReference type="EC" id="2.7.4.6"/>
    </reaction>
</comment>
<comment type="similarity">
    <text evidence="4 9">Belongs to the NDK family.</text>
</comment>
<feature type="binding site" evidence="9">
    <location>
        <position position="9"/>
    </location>
    <ligand>
        <name>ATP</name>
        <dbReference type="ChEBI" id="CHEBI:30616"/>
    </ligand>
</feature>
<protein>
    <recommendedName>
        <fullName evidence="10">Nucleoside diphosphate kinase</fullName>
        <ecNumber evidence="10">2.7.4.6</ecNumber>
    </recommendedName>
</protein>
<evidence type="ECO:0000259" key="11">
    <source>
        <dbReference type="SMART" id="SM00562"/>
    </source>
</evidence>
<feature type="active site" description="Pros-phosphohistidine intermediate" evidence="9">
    <location>
        <position position="143"/>
    </location>
</feature>
<dbReference type="Proteomes" id="UP000287651">
    <property type="component" value="Unassembled WGS sequence"/>
</dbReference>
<dbReference type="InterPro" id="IPR034907">
    <property type="entry name" value="NDK-like_dom"/>
</dbReference>
<feature type="binding site" evidence="9">
    <location>
        <position position="119"/>
    </location>
    <ligand>
        <name>ATP</name>
        <dbReference type="ChEBI" id="CHEBI:30616"/>
    </ligand>
</feature>
<dbReference type="Gene3D" id="3.30.70.141">
    <property type="entry name" value="Nucleoside diphosphate kinase-like domain"/>
    <property type="match status" value="2"/>
</dbReference>
<evidence type="ECO:0000256" key="5">
    <source>
        <dbReference type="ARBA" id="ARBA00022679"/>
    </source>
</evidence>
<feature type="binding site" evidence="9">
    <location>
        <position position="140"/>
    </location>
    <ligand>
        <name>ATP</name>
        <dbReference type="ChEBI" id="CHEBI:30616"/>
    </ligand>
</feature>
<dbReference type="PROSITE" id="PS51374">
    <property type="entry name" value="NDPK_LIKE"/>
    <property type="match status" value="1"/>
</dbReference>
<evidence type="ECO:0000313" key="12">
    <source>
        <dbReference type="EMBL" id="RRT66764.1"/>
    </source>
</evidence>
<dbReference type="PROSITE" id="PS00469">
    <property type="entry name" value="NDPK"/>
    <property type="match status" value="1"/>
</dbReference>
<keyword evidence="6 10" id="KW-0547">Nucleotide-binding</keyword>
<organism evidence="12 13">
    <name type="scientific">Ensete ventricosum</name>
    <name type="common">Abyssinian banana</name>
    <name type="synonym">Musa ensete</name>
    <dbReference type="NCBI Taxonomy" id="4639"/>
    <lineage>
        <taxon>Eukaryota</taxon>
        <taxon>Viridiplantae</taxon>
        <taxon>Streptophyta</taxon>
        <taxon>Embryophyta</taxon>
        <taxon>Tracheophyta</taxon>
        <taxon>Spermatophyta</taxon>
        <taxon>Magnoliopsida</taxon>
        <taxon>Liliopsida</taxon>
        <taxon>Zingiberales</taxon>
        <taxon>Musaceae</taxon>
        <taxon>Ensete</taxon>
    </lineage>
</organism>
<dbReference type="GO" id="GO:0004550">
    <property type="term" value="F:nucleoside diphosphate kinase activity"/>
    <property type="evidence" value="ECO:0007669"/>
    <property type="project" value="UniProtKB-EC"/>
</dbReference>
<dbReference type="HAMAP" id="MF_00451">
    <property type="entry name" value="NDP_kinase"/>
    <property type="match status" value="1"/>
</dbReference>
<evidence type="ECO:0000256" key="8">
    <source>
        <dbReference type="ARBA" id="ARBA00022840"/>
    </source>
</evidence>
<feature type="binding site" evidence="9">
    <location>
        <position position="85"/>
    </location>
    <ligand>
        <name>ATP</name>
        <dbReference type="ChEBI" id="CHEBI:30616"/>
    </ligand>
</feature>
<evidence type="ECO:0000256" key="9">
    <source>
        <dbReference type="PROSITE-ProRule" id="PRU00706"/>
    </source>
</evidence>
<dbReference type="InterPro" id="IPR036850">
    <property type="entry name" value="NDK-like_dom_sf"/>
</dbReference>
<gene>
    <name evidence="12" type="ORF">B296_00039922</name>
</gene>
<feature type="domain" description="Nucleoside diphosphate kinase-like" evidence="11">
    <location>
        <begin position="1"/>
        <end position="165"/>
    </location>
</feature>
<evidence type="ECO:0000313" key="13">
    <source>
        <dbReference type="Proteomes" id="UP000287651"/>
    </source>
</evidence>
<sequence>MEQTFIMIKPDGVQRGLVGEIIGRFEKKGFYLKGTVFSCLVLLSFGDLEKEARILFWCHKSGLKMVSVERSFAEKHYADLSAKPFFAGLVEYIISGPVVAMVWEGKSVVVTGRKIIGATNPADSAPGTIRGDFAIEIGRNVIHGSDSIESARKEIALWFPEGIAEWQNSLHRWIYE</sequence>
<accession>A0A426ZSC3</accession>
<comment type="caution">
    <text evidence="12">The sequence shown here is derived from an EMBL/GenBank/DDBJ whole genome shotgun (WGS) entry which is preliminary data.</text>
</comment>
<keyword evidence="8 10" id="KW-0067">ATP-binding</keyword>
<dbReference type="CDD" id="cd04413">
    <property type="entry name" value="NDPk_I"/>
    <property type="match status" value="1"/>
</dbReference>
<dbReference type="EMBL" id="AMZH03005304">
    <property type="protein sequence ID" value="RRT66764.1"/>
    <property type="molecule type" value="Genomic_DNA"/>
</dbReference>
<dbReference type="InterPro" id="IPR023005">
    <property type="entry name" value="Nucleoside_diP_kinase_AS"/>
</dbReference>
<dbReference type="EC" id="2.7.4.6" evidence="10"/>
<feature type="binding site" evidence="9">
    <location>
        <position position="130"/>
    </location>
    <ligand>
        <name>ATP</name>
        <dbReference type="ChEBI" id="CHEBI:30616"/>
    </ligand>
</feature>
<comment type="catalytic activity">
    <reaction evidence="1 10">
        <text>a 2'-deoxyribonucleoside 5'-diphosphate + ATP = a 2'-deoxyribonucleoside 5'-triphosphate + ADP</text>
        <dbReference type="Rhea" id="RHEA:44640"/>
        <dbReference type="ChEBI" id="CHEBI:30616"/>
        <dbReference type="ChEBI" id="CHEBI:61560"/>
        <dbReference type="ChEBI" id="CHEBI:73316"/>
        <dbReference type="ChEBI" id="CHEBI:456216"/>
        <dbReference type="EC" id="2.7.4.6"/>
    </reaction>
</comment>
<name>A0A426ZSC3_ENSVE</name>
<dbReference type="FunFam" id="3.30.70.141:FF:000039">
    <property type="entry name" value="Nucleoside diphosphate kinase B"/>
    <property type="match status" value="1"/>
</dbReference>
<dbReference type="GO" id="GO:0006241">
    <property type="term" value="P:CTP biosynthetic process"/>
    <property type="evidence" value="ECO:0007669"/>
    <property type="project" value="InterPro"/>
</dbReference>
<keyword evidence="7 10" id="KW-0418">Kinase</keyword>
<evidence type="ECO:0000256" key="6">
    <source>
        <dbReference type="ARBA" id="ARBA00022741"/>
    </source>
</evidence>
<dbReference type="PANTHER" id="PTHR11349">
    <property type="entry name" value="NUCLEOSIDE DIPHOSPHATE KINASE"/>
    <property type="match status" value="1"/>
</dbReference>